<feature type="transmembrane region" description="Helical" evidence="7">
    <location>
        <begin position="240"/>
        <end position="261"/>
    </location>
</feature>
<dbReference type="InterPro" id="IPR035906">
    <property type="entry name" value="MetI-like_sf"/>
</dbReference>
<evidence type="ECO:0000256" key="3">
    <source>
        <dbReference type="ARBA" id="ARBA00022475"/>
    </source>
</evidence>
<dbReference type="RefSeq" id="WP_189256491.1">
    <property type="nucleotide sequence ID" value="NZ_BMRE01000026.1"/>
</dbReference>
<evidence type="ECO:0000256" key="6">
    <source>
        <dbReference type="ARBA" id="ARBA00023136"/>
    </source>
</evidence>
<keyword evidence="6 7" id="KW-0472">Membrane</keyword>
<reference evidence="10" key="1">
    <citation type="journal article" date="2019" name="Int. J. Syst. Evol. Microbiol.">
        <title>The Global Catalogue of Microorganisms (GCM) 10K type strain sequencing project: providing services to taxonomists for standard genome sequencing and annotation.</title>
        <authorList>
            <consortium name="The Broad Institute Genomics Platform"/>
            <consortium name="The Broad Institute Genome Sequencing Center for Infectious Disease"/>
            <person name="Wu L."/>
            <person name="Ma J."/>
        </authorList>
    </citation>
    <scope>NUCLEOTIDE SEQUENCE [LARGE SCALE GENOMIC DNA]</scope>
    <source>
        <strain evidence="10">JCM 3296</strain>
    </source>
</reference>
<feature type="transmembrane region" description="Helical" evidence="7">
    <location>
        <begin position="182"/>
        <end position="207"/>
    </location>
</feature>
<sequence length="276" mass="29988">MPRTRLTGWVVAIPMAVLALATIYPVVFTTNVAMKTRREYVLDRFSLADSLSWDNIVKAWTSVGMSRYFLNSVIVVACSVALLLLLIGSMAGFALARLRFRGSSTLFLGVLAALFIPFQVIMVPLARIMADTGLVDTYPGLVLAYVAQFLPFTIFLLTSYYSTVPADIVDAARIDGNTVYGVYWRIMLPIGAPALLSVGVLNALFCWNDVLISLLMMPSAEHRTLMVGVTSLRGQYSDDIPTFASGVLIAAVPVLVVYLFLQRQIADGVTAGSTKG</sequence>
<dbReference type="PANTHER" id="PTHR43744:SF12">
    <property type="entry name" value="ABC TRANSPORTER PERMEASE PROTEIN MG189-RELATED"/>
    <property type="match status" value="1"/>
</dbReference>
<proteinExistence type="inferred from homology"/>
<feature type="transmembrane region" description="Helical" evidence="7">
    <location>
        <begin position="6"/>
        <end position="28"/>
    </location>
</feature>
<gene>
    <name evidence="9" type="ORF">GCM10010178_53700</name>
</gene>
<dbReference type="Gene3D" id="1.10.3720.10">
    <property type="entry name" value="MetI-like"/>
    <property type="match status" value="1"/>
</dbReference>
<keyword evidence="2 7" id="KW-0813">Transport</keyword>
<evidence type="ECO:0000256" key="7">
    <source>
        <dbReference type="RuleBase" id="RU363032"/>
    </source>
</evidence>
<dbReference type="PROSITE" id="PS50928">
    <property type="entry name" value="ABC_TM1"/>
    <property type="match status" value="1"/>
</dbReference>
<dbReference type="PANTHER" id="PTHR43744">
    <property type="entry name" value="ABC TRANSPORTER PERMEASE PROTEIN MG189-RELATED-RELATED"/>
    <property type="match status" value="1"/>
</dbReference>
<protein>
    <submittedName>
        <fullName evidence="9">Sugar ABC transporter permease</fullName>
    </submittedName>
</protein>
<dbReference type="EMBL" id="BMRE01000026">
    <property type="protein sequence ID" value="GGU54460.1"/>
    <property type="molecule type" value="Genomic_DNA"/>
</dbReference>
<dbReference type="Proteomes" id="UP000649573">
    <property type="component" value="Unassembled WGS sequence"/>
</dbReference>
<evidence type="ECO:0000313" key="9">
    <source>
        <dbReference type="EMBL" id="GGU54460.1"/>
    </source>
</evidence>
<organism evidence="9 10">
    <name type="scientific">Lentzea flava</name>
    <dbReference type="NCBI Taxonomy" id="103732"/>
    <lineage>
        <taxon>Bacteria</taxon>
        <taxon>Bacillati</taxon>
        <taxon>Actinomycetota</taxon>
        <taxon>Actinomycetes</taxon>
        <taxon>Pseudonocardiales</taxon>
        <taxon>Pseudonocardiaceae</taxon>
        <taxon>Lentzea</taxon>
    </lineage>
</organism>
<keyword evidence="5 7" id="KW-1133">Transmembrane helix</keyword>
<keyword evidence="10" id="KW-1185">Reference proteome</keyword>
<evidence type="ECO:0000259" key="8">
    <source>
        <dbReference type="PROSITE" id="PS50928"/>
    </source>
</evidence>
<feature type="transmembrane region" description="Helical" evidence="7">
    <location>
        <begin position="106"/>
        <end position="126"/>
    </location>
</feature>
<dbReference type="InterPro" id="IPR000515">
    <property type="entry name" value="MetI-like"/>
</dbReference>
<keyword evidence="4 7" id="KW-0812">Transmembrane</keyword>
<comment type="subcellular location">
    <subcellularLocation>
        <location evidence="1 7">Cell membrane</location>
        <topology evidence="1 7">Multi-pass membrane protein</topology>
    </subcellularLocation>
</comment>
<comment type="caution">
    <text evidence="9">The sequence shown here is derived from an EMBL/GenBank/DDBJ whole genome shotgun (WGS) entry which is preliminary data.</text>
</comment>
<dbReference type="SUPFAM" id="SSF161098">
    <property type="entry name" value="MetI-like"/>
    <property type="match status" value="1"/>
</dbReference>
<dbReference type="CDD" id="cd06261">
    <property type="entry name" value="TM_PBP2"/>
    <property type="match status" value="1"/>
</dbReference>
<evidence type="ECO:0000256" key="4">
    <source>
        <dbReference type="ARBA" id="ARBA00022692"/>
    </source>
</evidence>
<feature type="transmembrane region" description="Helical" evidence="7">
    <location>
        <begin position="68"/>
        <end position="94"/>
    </location>
</feature>
<dbReference type="Pfam" id="PF00528">
    <property type="entry name" value="BPD_transp_1"/>
    <property type="match status" value="1"/>
</dbReference>
<keyword evidence="3" id="KW-1003">Cell membrane</keyword>
<name>A0ABQ2UUM1_9PSEU</name>
<feature type="transmembrane region" description="Helical" evidence="7">
    <location>
        <begin position="138"/>
        <end position="162"/>
    </location>
</feature>
<evidence type="ECO:0000256" key="5">
    <source>
        <dbReference type="ARBA" id="ARBA00022989"/>
    </source>
</evidence>
<evidence type="ECO:0000313" key="10">
    <source>
        <dbReference type="Proteomes" id="UP000649573"/>
    </source>
</evidence>
<feature type="domain" description="ABC transmembrane type-1" evidence="8">
    <location>
        <begin position="70"/>
        <end position="261"/>
    </location>
</feature>
<evidence type="ECO:0000256" key="2">
    <source>
        <dbReference type="ARBA" id="ARBA00022448"/>
    </source>
</evidence>
<accession>A0ABQ2UUM1</accession>
<evidence type="ECO:0000256" key="1">
    <source>
        <dbReference type="ARBA" id="ARBA00004651"/>
    </source>
</evidence>
<comment type="similarity">
    <text evidence="7">Belongs to the binding-protein-dependent transport system permease family.</text>
</comment>